<keyword evidence="2" id="KW-0808">Transferase</keyword>
<feature type="domain" description="Polysaccharide pyruvyl transferase" evidence="1">
    <location>
        <begin position="15"/>
        <end position="298"/>
    </location>
</feature>
<protein>
    <submittedName>
        <fullName evidence="2">Polysaccharide pyruvyl transferase</fullName>
    </submittedName>
</protein>
<dbReference type="STRING" id="1121950.SAMN02745243_00772"/>
<evidence type="ECO:0000259" key="1">
    <source>
        <dbReference type="Pfam" id="PF04230"/>
    </source>
</evidence>
<keyword evidence="3" id="KW-1185">Reference proteome</keyword>
<dbReference type="OrthoDB" id="9799278at2"/>
<dbReference type="Proteomes" id="UP000184301">
    <property type="component" value="Unassembled WGS sequence"/>
</dbReference>
<organism evidence="2 3">
    <name type="scientific">Hespellia stercorisuis DSM 15480</name>
    <dbReference type="NCBI Taxonomy" id="1121950"/>
    <lineage>
        <taxon>Bacteria</taxon>
        <taxon>Bacillati</taxon>
        <taxon>Bacillota</taxon>
        <taxon>Clostridia</taxon>
        <taxon>Lachnospirales</taxon>
        <taxon>Lachnospiraceae</taxon>
        <taxon>Hespellia</taxon>
    </lineage>
</organism>
<evidence type="ECO:0000313" key="2">
    <source>
        <dbReference type="EMBL" id="SHJ51601.1"/>
    </source>
</evidence>
<dbReference type="EMBL" id="FQZY01000010">
    <property type="protein sequence ID" value="SHJ51601.1"/>
    <property type="molecule type" value="Genomic_DNA"/>
</dbReference>
<dbReference type="Pfam" id="PF04230">
    <property type="entry name" value="PS_pyruv_trans"/>
    <property type="match status" value="1"/>
</dbReference>
<dbReference type="InterPro" id="IPR007345">
    <property type="entry name" value="Polysacch_pyruvyl_Trfase"/>
</dbReference>
<name>A0A1M6JY86_9FIRM</name>
<dbReference type="RefSeq" id="WP_073105384.1">
    <property type="nucleotide sequence ID" value="NZ_FQZY01000010.1"/>
</dbReference>
<dbReference type="AlphaFoldDB" id="A0A1M6JY86"/>
<reference evidence="2 3" key="1">
    <citation type="submission" date="2016-11" db="EMBL/GenBank/DDBJ databases">
        <authorList>
            <person name="Jaros S."/>
            <person name="Januszkiewicz K."/>
            <person name="Wedrychowicz H."/>
        </authorList>
    </citation>
    <scope>NUCLEOTIDE SEQUENCE [LARGE SCALE GENOMIC DNA]</scope>
    <source>
        <strain evidence="2 3">DSM 15480</strain>
    </source>
</reference>
<evidence type="ECO:0000313" key="3">
    <source>
        <dbReference type="Proteomes" id="UP000184301"/>
    </source>
</evidence>
<gene>
    <name evidence="2" type="ORF">SAMN02745243_00772</name>
</gene>
<dbReference type="GO" id="GO:0016740">
    <property type="term" value="F:transferase activity"/>
    <property type="evidence" value="ECO:0007669"/>
    <property type="project" value="UniProtKB-KW"/>
</dbReference>
<sequence>MKKKIGIVTYLRSNNYGARIQGYAMYKVFKDAGYEVEMIDVDYPKRYYKYCLGRIVGHSASLKEWVYKYIVAVKMIRFTKRYLPATKHLITSSTDKMTDFVNSRNYDAVVCGSDEIWSSRTKEIAPPSIYFLPEKIQAKCIAFTPSANGNHTFTDAERKWLKKTFENYGYIGVRDKLTKRLVESIAKDSTPDLIFDPTLYTDFEKTALPEKLTKSRKKKIAFVFTRPHNDFPEELLKRLDTEDIECYSIFTLVKNTTFLPISPEQFTCVFQEFDIVFTNFFHGVIFSLKNQTPVLGFDTFEKYLHRESKVKDLLTRLELPELFRSYLKYDETKLEEIATWTKSVLSGEQSYDFTDNLRIAYDVLDDSMKKVKEVIDEESTI</sequence>
<proteinExistence type="predicted"/>
<accession>A0A1M6JY86</accession>